<dbReference type="RefSeq" id="WP_152780879.1">
    <property type="nucleotide sequence ID" value="NZ_BAABEQ010000039.1"/>
</dbReference>
<dbReference type="OrthoDB" id="4350663at2"/>
<reference evidence="1 2" key="1">
    <citation type="submission" date="2019-07" db="EMBL/GenBank/DDBJ databases">
        <title>New species of Amycolatopsis and Streptomyces.</title>
        <authorList>
            <person name="Duangmal K."/>
            <person name="Teo W.F.A."/>
            <person name="Lipun K."/>
        </authorList>
    </citation>
    <scope>NUCLEOTIDE SEQUENCE [LARGE SCALE GENOMIC DNA]</scope>
    <source>
        <strain evidence="1 2">TISTR 2346</strain>
    </source>
</reference>
<dbReference type="Gene3D" id="1.10.287.1060">
    <property type="entry name" value="ESAT-6-like"/>
    <property type="match status" value="1"/>
</dbReference>
<comment type="caution">
    <text evidence="1">The sequence shown here is derived from an EMBL/GenBank/DDBJ whole genome shotgun (WGS) entry which is preliminary data.</text>
</comment>
<protein>
    <recommendedName>
        <fullName evidence="3">WXG100 family type VII secretion target</fullName>
    </recommendedName>
</protein>
<dbReference type="AlphaFoldDB" id="A0A5N8VZN3"/>
<name>A0A5N8VZN3_9ACTN</name>
<evidence type="ECO:0000313" key="1">
    <source>
        <dbReference type="EMBL" id="MPY39405.1"/>
    </source>
</evidence>
<accession>A0A5N8VZN3</accession>
<dbReference type="Proteomes" id="UP000326979">
    <property type="component" value="Unassembled WGS sequence"/>
</dbReference>
<evidence type="ECO:0000313" key="2">
    <source>
        <dbReference type="Proteomes" id="UP000326979"/>
    </source>
</evidence>
<proteinExistence type="predicted"/>
<dbReference type="EMBL" id="VJZE01000020">
    <property type="protein sequence ID" value="MPY39405.1"/>
    <property type="molecule type" value="Genomic_DNA"/>
</dbReference>
<keyword evidence="2" id="KW-1185">Reference proteome</keyword>
<evidence type="ECO:0008006" key="3">
    <source>
        <dbReference type="Google" id="ProtNLM"/>
    </source>
</evidence>
<gene>
    <name evidence="1" type="ORF">FNH04_05555</name>
</gene>
<organism evidence="1 2">
    <name type="scientific">Streptomyces phyllanthi</name>
    <dbReference type="NCBI Taxonomy" id="1803180"/>
    <lineage>
        <taxon>Bacteria</taxon>
        <taxon>Bacillati</taxon>
        <taxon>Actinomycetota</taxon>
        <taxon>Actinomycetes</taxon>
        <taxon>Kitasatosporales</taxon>
        <taxon>Streptomycetaceae</taxon>
        <taxon>Streptomyces</taxon>
    </lineage>
</organism>
<sequence>MPKTHVDDEQVDATAAKLTTAVDSTLVPQLESLQRDVVDLLGNGLVLAQTSPALQDSYMNFNKSVTEAVQNIREFAKQFVSVKDSVKNLDAQIKQSIPTGR</sequence>